<evidence type="ECO:0000313" key="8">
    <source>
        <dbReference type="EMBL" id="KAL2485990.1"/>
    </source>
</evidence>
<accession>A0ABD1RC61</accession>
<dbReference type="InterPro" id="IPR001841">
    <property type="entry name" value="Znf_RING"/>
</dbReference>
<evidence type="ECO:0000259" key="7">
    <source>
        <dbReference type="PROSITE" id="PS50089"/>
    </source>
</evidence>
<comment type="catalytic activity">
    <reaction evidence="1">
        <text>S-ubiquitinyl-[E2 ubiquitin-conjugating enzyme]-L-cysteine + [acceptor protein]-L-lysine = [E2 ubiquitin-conjugating enzyme]-L-cysteine + N(6)-ubiquitinyl-[acceptor protein]-L-lysine.</text>
        <dbReference type="EC" id="2.3.2.27"/>
    </reaction>
</comment>
<keyword evidence="3" id="KW-0479">Metal-binding</keyword>
<evidence type="ECO:0000256" key="2">
    <source>
        <dbReference type="ARBA" id="ARBA00012483"/>
    </source>
</evidence>
<dbReference type="SMART" id="SM00184">
    <property type="entry name" value="RING"/>
    <property type="match status" value="1"/>
</dbReference>
<evidence type="ECO:0000313" key="9">
    <source>
        <dbReference type="Proteomes" id="UP001604336"/>
    </source>
</evidence>
<name>A0ABD1RC61_9LAMI</name>
<evidence type="ECO:0000256" key="5">
    <source>
        <dbReference type="ARBA" id="ARBA00022833"/>
    </source>
</evidence>
<keyword evidence="5" id="KW-0862">Zinc</keyword>
<dbReference type="PANTHER" id="PTHR15710">
    <property type="entry name" value="E3 UBIQUITIN-PROTEIN LIGASE PRAJA"/>
    <property type="match status" value="1"/>
</dbReference>
<dbReference type="PANTHER" id="PTHR15710:SF217">
    <property type="entry name" value="E3 UBIQUITIN-PROTEIN LIGASE RDUF2"/>
    <property type="match status" value="1"/>
</dbReference>
<proteinExistence type="predicted"/>
<dbReference type="InterPro" id="IPR013083">
    <property type="entry name" value="Znf_RING/FYVE/PHD"/>
</dbReference>
<gene>
    <name evidence="8" type="ORF">Adt_30746</name>
</gene>
<evidence type="ECO:0000256" key="4">
    <source>
        <dbReference type="ARBA" id="ARBA00022771"/>
    </source>
</evidence>
<dbReference type="AlphaFoldDB" id="A0ABD1RC61"/>
<evidence type="ECO:0000256" key="3">
    <source>
        <dbReference type="ARBA" id="ARBA00022723"/>
    </source>
</evidence>
<feature type="domain" description="RING-type" evidence="7">
    <location>
        <begin position="119"/>
        <end position="160"/>
    </location>
</feature>
<dbReference type="InterPro" id="IPR011016">
    <property type="entry name" value="Znf_RING-CH"/>
</dbReference>
<dbReference type="Pfam" id="PF13639">
    <property type="entry name" value="zf-RING_2"/>
    <property type="match status" value="1"/>
</dbReference>
<dbReference type="Proteomes" id="UP001604336">
    <property type="component" value="Unassembled WGS sequence"/>
</dbReference>
<dbReference type="Gene3D" id="3.30.40.10">
    <property type="entry name" value="Zinc/RING finger domain, C3HC4 (zinc finger)"/>
    <property type="match status" value="1"/>
</dbReference>
<sequence length="166" mass="19773">MCYDTTREVIFEALKFWPIHNSEQEDLIKKVFLDTQEIVKSISPPHNLVSLHVDIRLFHRRIVDARVRFGQRFQRSILQRFQRSMEENNNCNMVPASDSSIKSLETKRLDDENNRVEICMICLDEYSQGLEVTYMPCSHLFHENCIKKWLKTSHYCPVCRFEMPLC</sequence>
<reference evidence="9" key="1">
    <citation type="submission" date="2024-07" db="EMBL/GenBank/DDBJ databases">
        <title>Two chromosome-level genome assemblies of Korean endemic species Abeliophyllum distichum and Forsythia ovata (Oleaceae).</title>
        <authorList>
            <person name="Jang H."/>
        </authorList>
    </citation>
    <scope>NUCLEOTIDE SEQUENCE [LARGE SCALE GENOMIC DNA]</scope>
</reference>
<evidence type="ECO:0000256" key="1">
    <source>
        <dbReference type="ARBA" id="ARBA00000900"/>
    </source>
</evidence>
<evidence type="ECO:0000256" key="6">
    <source>
        <dbReference type="PROSITE-ProRule" id="PRU00175"/>
    </source>
</evidence>
<dbReference type="SMART" id="SM00744">
    <property type="entry name" value="RINGv"/>
    <property type="match status" value="1"/>
</dbReference>
<dbReference type="SUPFAM" id="SSF57850">
    <property type="entry name" value="RING/U-box"/>
    <property type="match status" value="1"/>
</dbReference>
<keyword evidence="9" id="KW-1185">Reference proteome</keyword>
<keyword evidence="4 6" id="KW-0863">Zinc-finger</keyword>
<dbReference type="CDD" id="cd16454">
    <property type="entry name" value="RING-H2_PA-TM-RING"/>
    <property type="match status" value="1"/>
</dbReference>
<dbReference type="GO" id="GO:0008270">
    <property type="term" value="F:zinc ion binding"/>
    <property type="evidence" value="ECO:0007669"/>
    <property type="project" value="UniProtKB-KW"/>
</dbReference>
<comment type="caution">
    <text evidence="8">The sequence shown here is derived from an EMBL/GenBank/DDBJ whole genome shotgun (WGS) entry which is preliminary data.</text>
</comment>
<protein>
    <recommendedName>
        <fullName evidence="2">RING-type E3 ubiquitin transferase</fullName>
        <ecNumber evidence="2">2.3.2.27</ecNumber>
    </recommendedName>
</protein>
<organism evidence="8 9">
    <name type="scientific">Abeliophyllum distichum</name>
    <dbReference type="NCBI Taxonomy" id="126358"/>
    <lineage>
        <taxon>Eukaryota</taxon>
        <taxon>Viridiplantae</taxon>
        <taxon>Streptophyta</taxon>
        <taxon>Embryophyta</taxon>
        <taxon>Tracheophyta</taxon>
        <taxon>Spermatophyta</taxon>
        <taxon>Magnoliopsida</taxon>
        <taxon>eudicotyledons</taxon>
        <taxon>Gunneridae</taxon>
        <taxon>Pentapetalae</taxon>
        <taxon>asterids</taxon>
        <taxon>lamiids</taxon>
        <taxon>Lamiales</taxon>
        <taxon>Oleaceae</taxon>
        <taxon>Forsythieae</taxon>
        <taxon>Abeliophyllum</taxon>
    </lineage>
</organism>
<dbReference type="EMBL" id="JBFOLK010000009">
    <property type="protein sequence ID" value="KAL2485990.1"/>
    <property type="molecule type" value="Genomic_DNA"/>
</dbReference>
<dbReference type="PROSITE" id="PS50089">
    <property type="entry name" value="ZF_RING_2"/>
    <property type="match status" value="1"/>
</dbReference>
<dbReference type="EC" id="2.3.2.27" evidence="2"/>
<dbReference type="GO" id="GO:0061630">
    <property type="term" value="F:ubiquitin protein ligase activity"/>
    <property type="evidence" value="ECO:0007669"/>
    <property type="project" value="UniProtKB-EC"/>
</dbReference>